<evidence type="ECO:0000313" key="2">
    <source>
        <dbReference type="Proteomes" id="UP000006038"/>
    </source>
</evidence>
<accession>J3MUK5</accession>
<evidence type="ECO:0000313" key="1">
    <source>
        <dbReference type="EnsemblPlants" id="OB08G27860.1"/>
    </source>
</evidence>
<reference evidence="1" key="1">
    <citation type="journal article" date="2013" name="Nat. Commun.">
        <title>Whole-genome sequencing of Oryza brachyantha reveals mechanisms underlying Oryza genome evolution.</title>
        <authorList>
            <person name="Chen J."/>
            <person name="Huang Q."/>
            <person name="Gao D."/>
            <person name="Wang J."/>
            <person name="Lang Y."/>
            <person name="Liu T."/>
            <person name="Li B."/>
            <person name="Bai Z."/>
            <person name="Luis Goicoechea J."/>
            <person name="Liang C."/>
            <person name="Chen C."/>
            <person name="Zhang W."/>
            <person name="Sun S."/>
            <person name="Liao Y."/>
            <person name="Zhang X."/>
            <person name="Yang L."/>
            <person name="Song C."/>
            <person name="Wang M."/>
            <person name="Shi J."/>
            <person name="Liu G."/>
            <person name="Liu J."/>
            <person name="Zhou H."/>
            <person name="Zhou W."/>
            <person name="Yu Q."/>
            <person name="An N."/>
            <person name="Chen Y."/>
            <person name="Cai Q."/>
            <person name="Wang B."/>
            <person name="Liu B."/>
            <person name="Min J."/>
            <person name="Huang Y."/>
            <person name="Wu H."/>
            <person name="Li Z."/>
            <person name="Zhang Y."/>
            <person name="Yin Y."/>
            <person name="Song W."/>
            <person name="Jiang J."/>
            <person name="Jackson S.A."/>
            <person name="Wing R.A."/>
            <person name="Wang J."/>
            <person name="Chen M."/>
        </authorList>
    </citation>
    <scope>NUCLEOTIDE SEQUENCE [LARGE SCALE GENOMIC DNA]</scope>
    <source>
        <strain evidence="1">cv. IRGC 101232</strain>
    </source>
</reference>
<dbReference type="Proteomes" id="UP000006038">
    <property type="component" value="Chromosome 8"/>
</dbReference>
<dbReference type="Gramene" id="OB08G27860.1">
    <property type="protein sequence ID" value="OB08G27860.1"/>
    <property type="gene ID" value="OB08G27860"/>
</dbReference>
<sequence>MAFANTTMNGRQHNKGDHQFITDMASGAGILHLEMLARVLELPRRRHVTRNRMVSPVCVF</sequence>
<dbReference type="EnsemblPlants" id="OB08G27860.1">
    <property type="protein sequence ID" value="OB08G27860.1"/>
    <property type="gene ID" value="OB08G27860"/>
</dbReference>
<reference evidence="1" key="2">
    <citation type="submission" date="2013-04" db="UniProtKB">
        <authorList>
            <consortium name="EnsemblPlants"/>
        </authorList>
    </citation>
    <scope>IDENTIFICATION</scope>
</reference>
<dbReference type="AlphaFoldDB" id="J3MUK5"/>
<keyword evidence="2" id="KW-1185">Reference proteome</keyword>
<protein>
    <submittedName>
        <fullName evidence="1">Uncharacterized protein</fullName>
    </submittedName>
</protein>
<name>J3MUK5_ORYBR</name>
<proteinExistence type="predicted"/>
<dbReference type="HOGENOM" id="CLU_2948786_0_0_1"/>
<organism evidence="1">
    <name type="scientific">Oryza brachyantha</name>
    <name type="common">malo sina</name>
    <dbReference type="NCBI Taxonomy" id="4533"/>
    <lineage>
        <taxon>Eukaryota</taxon>
        <taxon>Viridiplantae</taxon>
        <taxon>Streptophyta</taxon>
        <taxon>Embryophyta</taxon>
        <taxon>Tracheophyta</taxon>
        <taxon>Spermatophyta</taxon>
        <taxon>Magnoliopsida</taxon>
        <taxon>Liliopsida</taxon>
        <taxon>Poales</taxon>
        <taxon>Poaceae</taxon>
        <taxon>BOP clade</taxon>
        <taxon>Oryzoideae</taxon>
        <taxon>Oryzeae</taxon>
        <taxon>Oryzinae</taxon>
        <taxon>Oryza</taxon>
    </lineage>
</organism>